<organism evidence="1">
    <name type="scientific">marine sediment metagenome</name>
    <dbReference type="NCBI Taxonomy" id="412755"/>
    <lineage>
        <taxon>unclassified sequences</taxon>
        <taxon>metagenomes</taxon>
        <taxon>ecological metagenomes</taxon>
    </lineage>
</organism>
<feature type="non-terminal residue" evidence="1">
    <location>
        <position position="1"/>
    </location>
</feature>
<evidence type="ECO:0000313" key="1">
    <source>
        <dbReference type="EMBL" id="GAH01661.1"/>
    </source>
</evidence>
<name>X1C0N2_9ZZZZ</name>
<comment type="caution">
    <text evidence="1">The sequence shown here is derived from an EMBL/GenBank/DDBJ whole genome shotgun (WGS) entry which is preliminary data.</text>
</comment>
<sequence>AHAYPREIEFLTTMPMTDTGKIMKNKLCQMDAQKKR</sequence>
<accession>X1C0N2</accession>
<dbReference type="InterPro" id="IPR045851">
    <property type="entry name" value="AMP-bd_C_sf"/>
</dbReference>
<dbReference type="Gene3D" id="3.30.300.30">
    <property type="match status" value="1"/>
</dbReference>
<reference evidence="1" key="1">
    <citation type="journal article" date="2014" name="Front. Microbiol.">
        <title>High frequency of phylogenetically diverse reductive dehalogenase-homologous genes in deep subseafloor sedimentary metagenomes.</title>
        <authorList>
            <person name="Kawai M."/>
            <person name="Futagami T."/>
            <person name="Toyoda A."/>
            <person name="Takaki Y."/>
            <person name="Nishi S."/>
            <person name="Hori S."/>
            <person name="Arai W."/>
            <person name="Tsubouchi T."/>
            <person name="Morono Y."/>
            <person name="Uchiyama I."/>
            <person name="Ito T."/>
            <person name="Fujiyama A."/>
            <person name="Inagaki F."/>
            <person name="Takami H."/>
        </authorList>
    </citation>
    <scope>NUCLEOTIDE SEQUENCE</scope>
    <source>
        <strain evidence="1">Expedition CK06-06</strain>
    </source>
</reference>
<proteinExistence type="predicted"/>
<dbReference type="AlphaFoldDB" id="X1C0N2"/>
<evidence type="ECO:0008006" key="2">
    <source>
        <dbReference type="Google" id="ProtNLM"/>
    </source>
</evidence>
<dbReference type="EMBL" id="BART01021553">
    <property type="protein sequence ID" value="GAH01661.1"/>
    <property type="molecule type" value="Genomic_DNA"/>
</dbReference>
<gene>
    <name evidence="1" type="ORF">S01H4_39724</name>
</gene>
<dbReference type="SUPFAM" id="SSF56801">
    <property type="entry name" value="Acetyl-CoA synthetase-like"/>
    <property type="match status" value="1"/>
</dbReference>
<protein>
    <recommendedName>
        <fullName evidence="2">AMP-binding enzyme C-terminal domain-containing protein</fullName>
    </recommendedName>
</protein>